<evidence type="ECO:0000313" key="2">
    <source>
        <dbReference type="EMBL" id="MFD2162161.1"/>
    </source>
</evidence>
<organism evidence="2 3">
    <name type="scientific">Paradesertivirga mongoliensis</name>
    <dbReference type="NCBI Taxonomy" id="2100740"/>
    <lineage>
        <taxon>Bacteria</taxon>
        <taxon>Pseudomonadati</taxon>
        <taxon>Bacteroidota</taxon>
        <taxon>Sphingobacteriia</taxon>
        <taxon>Sphingobacteriales</taxon>
        <taxon>Sphingobacteriaceae</taxon>
        <taxon>Paradesertivirga</taxon>
    </lineage>
</organism>
<dbReference type="PANTHER" id="PTHR46580:SF2">
    <property type="entry name" value="MAM DOMAIN-CONTAINING PROTEIN"/>
    <property type="match status" value="1"/>
</dbReference>
<dbReference type="SUPFAM" id="SSF69318">
    <property type="entry name" value="Integrin alpha N-terminal domain"/>
    <property type="match status" value="1"/>
</dbReference>
<feature type="signal peptide" evidence="1">
    <location>
        <begin position="1"/>
        <end position="18"/>
    </location>
</feature>
<name>A0ABW4ZK26_9SPHI</name>
<dbReference type="Gene3D" id="2.130.10.10">
    <property type="entry name" value="YVTN repeat-like/Quinoprotein amine dehydrogenase"/>
    <property type="match status" value="1"/>
</dbReference>
<dbReference type="RefSeq" id="WP_255897773.1">
    <property type="nucleotide sequence ID" value="NZ_JAFMZO010000001.1"/>
</dbReference>
<reference evidence="3" key="1">
    <citation type="journal article" date="2019" name="Int. J. Syst. Evol. Microbiol.">
        <title>The Global Catalogue of Microorganisms (GCM) 10K type strain sequencing project: providing services to taxonomists for standard genome sequencing and annotation.</title>
        <authorList>
            <consortium name="The Broad Institute Genomics Platform"/>
            <consortium name="The Broad Institute Genome Sequencing Center for Infectious Disease"/>
            <person name="Wu L."/>
            <person name="Ma J."/>
        </authorList>
    </citation>
    <scope>NUCLEOTIDE SEQUENCE [LARGE SCALE GENOMIC DNA]</scope>
    <source>
        <strain evidence="3">KCTC 42217</strain>
    </source>
</reference>
<protein>
    <submittedName>
        <fullName evidence="2">FG-GAP repeat domain-containing protein</fullName>
    </submittedName>
</protein>
<feature type="chain" id="PRO_5047423290" evidence="1">
    <location>
        <begin position="19"/>
        <end position="576"/>
    </location>
</feature>
<dbReference type="InterPro" id="IPR028994">
    <property type="entry name" value="Integrin_alpha_N"/>
</dbReference>
<dbReference type="PANTHER" id="PTHR46580">
    <property type="entry name" value="SENSOR KINASE-RELATED"/>
    <property type="match status" value="1"/>
</dbReference>
<gene>
    <name evidence="2" type="ORF">ACFSJU_07130</name>
</gene>
<dbReference type="Proteomes" id="UP001597387">
    <property type="component" value="Unassembled WGS sequence"/>
</dbReference>
<dbReference type="InterPro" id="IPR015943">
    <property type="entry name" value="WD40/YVTN_repeat-like_dom_sf"/>
</dbReference>
<proteinExistence type="predicted"/>
<keyword evidence="3" id="KW-1185">Reference proteome</keyword>
<comment type="caution">
    <text evidence="2">The sequence shown here is derived from an EMBL/GenBank/DDBJ whole genome shotgun (WGS) entry which is preliminary data.</text>
</comment>
<evidence type="ECO:0000313" key="3">
    <source>
        <dbReference type="Proteomes" id="UP001597387"/>
    </source>
</evidence>
<dbReference type="EMBL" id="JBHUHZ010000001">
    <property type="protein sequence ID" value="MFD2162161.1"/>
    <property type="molecule type" value="Genomic_DNA"/>
</dbReference>
<accession>A0ABW4ZK26</accession>
<evidence type="ECO:0000256" key="1">
    <source>
        <dbReference type="SAM" id="SignalP"/>
    </source>
</evidence>
<sequence length="576" mass="65065">MKYLLVVFSVFACFGARAQKINNPVSMPGTIIIPASDFLDRNPKGNIISEAGFRSKWFFNNTAITLNSETNLITRINVPANGLYYLYVRSQGTKDAGFKVSVGDKVSAETFGTDTLRFQKAGTFQLKKGLTDIKITRIDPSPLVDVLVLSTNPNLREEDIKPYQLNPDVELIKEYKIPSSNAVKFGDINGDKKTDLAVLSSDWSMTVFDNSGQELWSWKAPAENARLRSEFEAPGVVWDFDKDGNAEVVHWRFLENKEWLVIADGRSGKEIRKTEWPTKALPHVYNNFRMAIAKLTKDSPNELVVFTDYGGGMNINAYRADLTPLWQHVETRKKDNLGHYIYPVDLNKDGIDEVLIGSLLLDAKGKEIWNRFDLLNDNHDHADSYKFADVDKDGKLDIVISNSETGVYAIKAMTKEIIWQSVAEHSQQIQVGDFLKGVAKPQIVVGGRTYGLKSSTEPRLSSQLFWFDNKGTLLSMWPNGYPLNGNPDFVLGNWKGKGKPQLFWYKFRIDENGEGDLYFPDGVFHMFDFTGRGAEEVITLSRGVLRVFGSKSASYSKDLKQDLNYLRTKVVNHTHY</sequence>
<keyword evidence="1" id="KW-0732">Signal</keyword>